<dbReference type="PANTHER" id="PTHR43072">
    <property type="entry name" value="N-ACETYLTRANSFERASE"/>
    <property type="match status" value="1"/>
</dbReference>
<evidence type="ECO:0000256" key="1">
    <source>
        <dbReference type="ARBA" id="ARBA00022679"/>
    </source>
</evidence>
<dbReference type="Gene3D" id="3.40.630.30">
    <property type="match status" value="1"/>
</dbReference>
<dbReference type="FunFam" id="3.40.630.30:FF:000026">
    <property type="entry name" value="Phosphinothricin acetyltransferase"/>
    <property type="match status" value="1"/>
</dbReference>
<protein>
    <submittedName>
        <fullName evidence="6">N-acetyltransferase</fullName>
    </submittedName>
</protein>
<dbReference type="EMBL" id="JAEMNV010000008">
    <property type="protein sequence ID" value="MBJ8341791.1"/>
    <property type="molecule type" value="Genomic_DNA"/>
</dbReference>
<name>A0A934U5T4_9NOCA</name>
<dbReference type="InterPro" id="IPR016181">
    <property type="entry name" value="Acyl_CoA_acyltransferase"/>
</dbReference>
<keyword evidence="7" id="KW-1185">Reference proteome</keyword>
<evidence type="ECO:0000313" key="7">
    <source>
        <dbReference type="Proteomes" id="UP000655868"/>
    </source>
</evidence>
<dbReference type="CDD" id="cd04301">
    <property type="entry name" value="NAT_SF"/>
    <property type="match status" value="1"/>
</dbReference>
<reference evidence="6" key="1">
    <citation type="submission" date="2020-12" db="EMBL/GenBank/DDBJ databases">
        <title>Antrihabitans popcorni sp. nov. and Antrihabitans auranticaus sp. nov., isolated from a larva cave.</title>
        <authorList>
            <person name="Lee S.D."/>
            <person name="Kim I.S."/>
        </authorList>
    </citation>
    <scope>NUCLEOTIDE SEQUENCE</scope>
    <source>
        <strain evidence="6">YC3-6</strain>
    </source>
</reference>
<keyword evidence="1" id="KW-0808">Transferase</keyword>
<dbReference type="Pfam" id="PF00583">
    <property type="entry name" value="Acetyltransf_1"/>
    <property type="match status" value="1"/>
</dbReference>
<evidence type="ECO:0000256" key="2">
    <source>
        <dbReference type="ARBA" id="ARBA00023315"/>
    </source>
</evidence>
<comment type="catalytic activity">
    <reaction evidence="3">
        <text>L-methionine sulfoximine + acetyl-CoA = N-acetyl-L-methionine sulfoximine + CoA + H(+)</text>
        <dbReference type="Rhea" id="RHEA:47660"/>
        <dbReference type="ChEBI" id="CHEBI:15378"/>
        <dbReference type="ChEBI" id="CHEBI:57287"/>
        <dbReference type="ChEBI" id="CHEBI:57288"/>
        <dbReference type="ChEBI" id="CHEBI:87826"/>
        <dbReference type="ChEBI" id="CHEBI:87827"/>
    </reaction>
</comment>
<comment type="caution">
    <text evidence="6">The sequence shown here is derived from an EMBL/GenBank/DDBJ whole genome shotgun (WGS) entry which is preliminary data.</text>
</comment>
<dbReference type="Proteomes" id="UP000655868">
    <property type="component" value="Unassembled WGS sequence"/>
</dbReference>
<dbReference type="GO" id="GO:0016747">
    <property type="term" value="F:acyltransferase activity, transferring groups other than amino-acyl groups"/>
    <property type="evidence" value="ECO:0007669"/>
    <property type="project" value="InterPro"/>
</dbReference>
<evidence type="ECO:0000259" key="5">
    <source>
        <dbReference type="PROSITE" id="PS51186"/>
    </source>
</evidence>
<dbReference type="InterPro" id="IPR000182">
    <property type="entry name" value="GNAT_dom"/>
</dbReference>
<organism evidence="6 7">
    <name type="scientific">Antrihabitans stalagmiti</name>
    <dbReference type="NCBI Taxonomy" id="2799499"/>
    <lineage>
        <taxon>Bacteria</taxon>
        <taxon>Bacillati</taxon>
        <taxon>Actinomycetota</taxon>
        <taxon>Actinomycetes</taxon>
        <taxon>Mycobacteriales</taxon>
        <taxon>Nocardiaceae</taxon>
        <taxon>Antrihabitans</taxon>
    </lineage>
</organism>
<comment type="catalytic activity">
    <reaction evidence="4">
        <text>L-methionine sulfone + acetyl-CoA = N-acetyl-L-methionine sulfone + CoA + H(+)</text>
        <dbReference type="Rhea" id="RHEA:47656"/>
        <dbReference type="ChEBI" id="CHEBI:15378"/>
        <dbReference type="ChEBI" id="CHEBI:57287"/>
        <dbReference type="ChEBI" id="CHEBI:57288"/>
        <dbReference type="ChEBI" id="CHEBI:87824"/>
        <dbReference type="ChEBI" id="CHEBI:87825"/>
    </reaction>
</comment>
<accession>A0A934U5T4</accession>
<evidence type="ECO:0000313" key="6">
    <source>
        <dbReference type="EMBL" id="MBJ8341791.1"/>
    </source>
</evidence>
<proteinExistence type="predicted"/>
<gene>
    <name evidence="6" type="ORF">JGU71_23165</name>
</gene>
<dbReference type="SUPFAM" id="SSF55729">
    <property type="entry name" value="Acyl-CoA N-acyltransferases (Nat)"/>
    <property type="match status" value="1"/>
</dbReference>
<dbReference type="PANTHER" id="PTHR43072:SF23">
    <property type="entry name" value="UPF0039 PROTEIN C11D3.02C"/>
    <property type="match status" value="1"/>
</dbReference>
<evidence type="ECO:0000256" key="4">
    <source>
        <dbReference type="ARBA" id="ARBA00051334"/>
    </source>
</evidence>
<sequence>MTVIRDARRDDLPEILVIHNRAIVDTTANWDENEVDLADRDRWFDQRAADGHPILVAEIDGVVAGFASYGPWRARSGYRHTVENSVYVADSYHRRGIATALLAELLERARQGGIHAVVAGIEASNLTSIALHEKFGFRVVGRLPEVGTKFDRWLDLVLMQLTLPVDPSASL</sequence>
<dbReference type="AlphaFoldDB" id="A0A934U5T4"/>
<dbReference type="PROSITE" id="PS51186">
    <property type="entry name" value="GNAT"/>
    <property type="match status" value="1"/>
</dbReference>
<keyword evidence="2" id="KW-0012">Acyltransferase</keyword>
<dbReference type="RefSeq" id="WP_199706857.1">
    <property type="nucleotide sequence ID" value="NZ_JAEMNV010000008.1"/>
</dbReference>
<evidence type="ECO:0000256" key="3">
    <source>
        <dbReference type="ARBA" id="ARBA00050603"/>
    </source>
</evidence>
<feature type="domain" description="N-acetyltransferase" evidence="5">
    <location>
        <begin position="2"/>
        <end position="164"/>
    </location>
</feature>